<dbReference type="Gene3D" id="1.20.1250.20">
    <property type="entry name" value="MFS general substrate transporter like domains"/>
    <property type="match status" value="1"/>
</dbReference>
<evidence type="ECO:0000313" key="9">
    <source>
        <dbReference type="Proteomes" id="UP000298061"/>
    </source>
</evidence>
<feature type="region of interest" description="Disordered" evidence="5">
    <location>
        <begin position="1"/>
        <end position="54"/>
    </location>
</feature>
<evidence type="ECO:0000256" key="4">
    <source>
        <dbReference type="ARBA" id="ARBA00023136"/>
    </source>
</evidence>
<accession>A0A4Y9ZHS2</accession>
<dbReference type="OrthoDB" id="6770063at2759"/>
<reference evidence="8 9" key="1">
    <citation type="submission" date="2019-02" db="EMBL/GenBank/DDBJ databases">
        <title>Genome sequencing of the rare red list fungi Hericium alpestre (H. flagellum).</title>
        <authorList>
            <person name="Buettner E."/>
            <person name="Kellner H."/>
        </authorList>
    </citation>
    <scope>NUCLEOTIDE SEQUENCE [LARGE SCALE GENOMIC DNA]</scope>
    <source>
        <strain evidence="8 9">DSM 108284</strain>
    </source>
</reference>
<name>A0A4Y9ZHS2_9AGAM</name>
<keyword evidence="2 6" id="KW-0812">Transmembrane</keyword>
<protein>
    <recommendedName>
        <fullName evidence="7">Major facilitator superfamily (MFS) profile domain-containing protein</fullName>
    </recommendedName>
</protein>
<dbReference type="SUPFAM" id="SSF103473">
    <property type="entry name" value="MFS general substrate transporter"/>
    <property type="match status" value="1"/>
</dbReference>
<dbReference type="GO" id="GO:0005886">
    <property type="term" value="C:plasma membrane"/>
    <property type="evidence" value="ECO:0007669"/>
    <property type="project" value="TreeGrafter"/>
</dbReference>
<dbReference type="AlphaFoldDB" id="A0A4Y9ZHS2"/>
<evidence type="ECO:0000259" key="7">
    <source>
        <dbReference type="PROSITE" id="PS50850"/>
    </source>
</evidence>
<feature type="transmembrane region" description="Helical" evidence="6">
    <location>
        <begin position="168"/>
        <end position="190"/>
    </location>
</feature>
<dbReference type="PROSITE" id="PS50850">
    <property type="entry name" value="MFS"/>
    <property type="match status" value="1"/>
</dbReference>
<evidence type="ECO:0000313" key="8">
    <source>
        <dbReference type="EMBL" id="TFY73730.1"/>
    </source>
</evidence>
<dbReference type="STRING" id="135208.A0A4Y9ZHS2"/>
<feature type="transmembrane region" description="Helical" evidence="6">
    <location>
        <begin position="230"/>
        <end position="249"/>
    </location>
</feature>
<dbReference type="InterPro" id="IPR020846">
    <property type="entry name" value="MFS_dom"/>
</dbReference>
<keyword evidence="4 6" id="KW-0472">Membrane</keyword>
<comment type="caution">
    <text evidence="8">The sequence shown here is derived from an EMBL/GenBank/DDBJ whole genome shotgun (WGS) entry which is preliminary data.</text>
</comment>
<feature type="transmembrane region" description="Helical" evidence="6">
    <location>
        <begin position="351"/>
        <end position="371"/>
    </location>
</feature>
<comment type="subcellular location">
    <subcellularLocation>
        <location evidence="1">Membrane</location>
        <topology evidence="1">Multi-pass membrane protein</topology>
    </subcellularLocation>
</comment>
<dbReference type="EMBL" id="SFCI01002595">
    <property type="protein sequence ID" value="TFY73730.1"/>
    <property type="molecule type" value="Genomic_DNA"/>
</dbReference>
<feature type="transmembrane region" description="Helical" evidence="6">
    <location>
        <begin position="140"/>
        <end position="162"/>
    </location>
</feature>
<sequence>MDKEGGKDELSLTASTSKPDFPADSSPRSSHGDDTKTEQADVHQDRREGHDKVWEDADEVVVDWEGPDDPAYPKKYVLVSHPLRTNIPPLTLFPQLTKARKWKVVSSVALLTFISPVTSSIGAPGRTQIAEQFGITSPSIIAMTTSVFVLAYAFNIACGFAQSTGQLIGFRFLAGLGGSAPLAIGGGVLSDCFRPEERGRAISIYSLAPVLGPALGPVAGAWVVDRSTWRWAYWGTSIVDAVILAVTFVTSEETYAPILLSRKAARTVKNWDHEKALLKVVRTPFRTEHRDLKKMISKALVRPFQFLLYEPIIQLFGLYMAFLYAMCYLILTTIPGIYSEIHHERIGIVGLHYLALGIGMVLTGQLTARGLDKFFMYFTRKNGGVMKPEYRLPCSVPGTIALPIGLLVVGWSAQERTHWIVPDIVCVSPLSPSLVSRLGPRLRRLRSRF</sequence>
<keyword evidence="3 6" id="KW-1133">Transmembrane helix</keyword>
<keyword evidence="9" id="KW-1185">Reference proteome</keyword>
<dbReference type="GO" id="GO:0022857">
    <property type="term" value="F:transmembrane transporter activity"/>
    <property type="evidence" value="ECO:0007669"/>
    <property type="project" value="InterPro"/>
</dbReference>
<gene>
    <name evidence="8" type="ORF">EWM64_g10283</name>
</gene>
<dbReference type="Pfam" id="PF07690">
    <property type="entry name" value="MFS_1"/>
    <property type="match status" value="1"/>
</dbReference>
<dbReference type="PANTHER" id="PTHR23502:SF60">
    <property type="entry name" value="MAJOR FACILITATOR SUPERFAMILY (MFS) PROFILE DOMAIN-CONTAINING PROTEIN-RELATED"/>
    <property type="match status" value="1"/>
</dbReference>
<evidence type="ECO:0000256" key="3">
    <source>
        <dbReference type="ARBA" id="ARBA00022989"/>
    </source>
</evidence>
<dbReference type="Proteomes" id="UP000298061">
    <property type="component" value="Unassembled WGS sequence"/>
</dbReference>
<dbReference type="PANTHER" id="PTHR23502">
    <property type="entry name" value="MAJOR FACILITATOR SUPERFAMILY"/>
    <property type="match status" value="1"/>
</dbReference>
<feature type="domain" description="Major facilitator superfamily (MFS) profile" evidence="7">
    <location>
        <begin position="70"/>
        <end position="449"/>
    </location>
</feature>
<feature type="compositionally biased region" description="Basic and acidic residues" evidence="5">
    <location>
        <begin position="30"/>
        <end position="54"/>
    </location>
</feature>
<evidence type="ECO:0000256" key="1">
    <source>
        <dbReference type="ARBA" id="ARBA00004141"/>
    </source>
</evidence>
<organism evidence="8 9">
    <name type="scientific">Hericium alpestre</name>
    <dbReference type="NCBI Taxonomy" id="135208"/>
    <lineage>
        <taxon>Eukaryota</taxon>
        <taxon>Fungi</taxon>
        <taxon>Dikarya</taxon>
        <taxon>Basidiomycota</taxon>
        <taxon>Agaricomycotina</taxon>
        <taxon>Agaricomycetes</taxon>
        <taxon>Russulales</taxon>
        <taxon>Hericiaceae</taxon>
        <taxon>Hericium</taxon>
    </lineage>
</organism>
<feature type="transmembrane region" description="Helical" evidence="6">
    <location>
        <begin position="202"/>
        <end position="224"/>
    </location>
</feature>
<evidence type="ECO:0000256" key="5">
    <source>
        <dbReference type="SAM" id="MobiDB-lite"/>
    </source>
</evidence>
<proteinExistence type="predicted"/>
<dbReference type="InterPro" id="IPR036259">
    <property type="entry name" value="MFS_trans_sf"/>
</dbReference>
<evidence type="ECO:0000256" key="6">
    <source>
        <dbReference type="SAM" id="Phobius"/>
    </source>
</evidence>
<feature type="compositionally biased region" description="Basic and acidic residues" evidence="5">
    <location>
        <begin position="1"/>
        <end position="10"/>
    </location>
</feature>
<dbReference type="InterPro" id="IPR011701">
    <property type="entry name" value="MFS"/>
</dbReference>
<evidence type="ECO:0000256" key="2">
    <source>
        <dbReference type="ARBA" id="ARBA00022692"/>
    </source>
</evidence>
<feature type="transmembrane region" description="Helical" evidence="6">
    <location>
        <begin position="312"/>
        <end position="331"/>
    </location>
</feature>